<evidence type="ECO:0000256" key="2">
    <source>
        <dbReference type="ARBA" id="ARBA00023125"/>
    </source>
</evidence>
<organism evidence="5 6">
    <name type="scientific">Nocardia brasiliensis (strain ATCC 700358 / HUJEG-1)</name>
    <dbReference type="NCBI Taxonomy" id="1133849"/>
    <lineage>
        <taxon>Bacteria</taxon>
        <taxon>Bacillati</taxon>
        <taxon>Actinomycetota</taxon>
        <taxon>Actinomycetes</taxon>
        <taxon>Mycobacteriales</taxon>
        <taxon>Nocardiaceae</taxon>
        <taxon>Nocardia</taxon>
    </lineage>
</organism>
<keyword evidence="1" id="KW-0805">Transcription regulation</keyword>
<dbReference type="PANTHER" id="PTHR44688:SF16">
    <property type="entry name" value="DNA-BINDING TRANSCRIPTIONAL ACTIVATOR DEVR_DOSR"/>
    <property type="match status" value="1"/>
</dbReference>
<dbReference type="CDD" id="cd06170">
    <property type="entry name" value="LuxR_C_like"/>
    <property type="match status" value="1"/>
</dbReference>
<protein>
    <submittedName>
        <fullName evidence="5">LuxR family transcriptional regulator</fullName>
    </submittedName>
</protein>
<evidence type="ECO:0000313" key="5">
    <source>
        <dbReference type="EMBL" id="AFT98216.1"/>
    </source>
</evidence>
<dbReference type="AlphaFoldDB" id="K0EL75"/>
<dbReference type="KEGG" id="nbr:O3I_001270"/>
<dbReference type="InterPro" id="IPR000792">
    <property type="entry name" value="Tscrpt_reg_LuxR_C"/>
</dbReference>
<proteinExistence type="predicted"/>
<evidence type="ECO:0000259" key="4">
    <source>
        <dbReference type="PROSITE" id="PS50043"/>
    </source>
</evidence>
<dbReference type="SUPFAM" id="SSF46894">
    <property type="entry name" value="C-terminal effector domain of the bipartite response regulators"/>
    <property type="match status" value="1"/>
</dbReference>
<dbReference type="SUPFAM" id="SSF55781">
    <property type="entry name" value="GAF domain-like"/>
    <property type="match status" value="1"/>
</dbReference>
<dbReference type="PRINTS" id="PR00038">
    <property type="entry name" value="HTHLUXR"/>
</dbReference>
<dbReference type="Pfam" id="PF00196">
    <property type="entry name" value="GerE"/>
    <property type="match status" value="1"/>
</dbReference>
<gene>
    <name evidence="5" type="ORF">O3I_001270</name>
</gene>
<keyword evidence="6" id="KW-1185">Reference proteome</keyword>
<dbReference type="PANTHER" id="PTHR44688">
    <property type="entry name" value="DNA-BINDING TRANSCRIPTIONAL ACTIVATOR DEVR_DOSR"/>
    <property type="match status" value="1"/>
</dbReference>
<dbReference type="EMBL" id="CP003876">
    <property type="protein sequence ID" value="AFT98216.1"/>
    <property type="molecule type" value="Genomic_DNA"/>
</dbReference>
<dbReference type="InterPro" id="IPR036388">
    <property type="entry name" value="WH-like_DNA-bd_sf"/>
</dbReference>
<dbReference type="PROSITE" id="PS50043">
    <property type="entry name" value="HTH_LUXR_2"/>
    <property type="match status" value="1"/>
</dbReference>
<evidence type="ECO:0000256" key="3">
    <source>
        <dbReference type="ARBA" id="ARBA00023163"/>
    </source>
</evidence>
<reference evidence="5 6" key="1">
    <citation type="journal article" date="2012" name="J. Bacteriol.">
        <title>Complete genome sequence of Nocardia brasiliensis HUJEG-1.</title>
        <authorList>
            <person name="Vera-Cabrera L."/>
            <person name="Ortiz-Lopez R."/>
            <person name="Elizondo-Gonzalez R."/>
            <person name="Perez-Maya A.A."/>
            <person name="Ocampo-Candiani J."/>
        </authorList>
    </citation>
    <scope>NUCLEOTIDE SEQUENCE [LARGE SCALE GENOMIC DNA]</scope>
    <source>
        <strain evidence="6">ATCC 700358</strain>
    </source>
</reference>
<dbReference type="eggNOG" id="COG2197">
    <property type="taxonomic scope" value="Bacteria"/>
</dbReference>
<accession>K0EL75</accession>
<dbReference type="GO" id="GO:0006355">
    <property type="term" value="P:regulation of DNA-templated transcription"/>
    <property type="evidence" value="ECO:0007669"/>
    <property type="project" value="InterPro"/>
</dbReference>
<name>K0EL75_NOCB7</name>
<dbReference type="HOGENOM" id="CLU_061962_0_0_11"/>
<keyword evidence="3" id="KW-0804">Transcription</keyword>
<dbReference type="Proteomes" id="UP000006304">
    <property type="component" value="Chromosome"/>
</dbReference>
<evidence type="ECO:0000256" key="1">
    <source>
        <dbReference type="ARBA" id="ARBA00023015"/>
    </source>
</evidence>
<keyword evidence="2" id="KW-0238">DNA-binding</keyword>
<sequence length="324" mass="34719">MLGLAAAGLSTADLIDEAAVLLAAAVPHDSGCWHTTDPDSMVETGYRSFDMPPPDAEVARFAYLPDDYNSFVALALGERHSGVLSEETGGQLERSIRYRELLRPNNMTGELRTALVIDGACWGNISLFRERPHDFSADERDFAHDLAAVLGRGLRTAGVLARSAPGNELRWPGVLVLDAAGQILSISQPARSWLAELGSADDALPFAVLALAERARTEQEASARVRGGTGRWVSLHASATDTQVALVLQAAHPGAVAPLLYAAFGLTAREREVLELVVQGCSTGEIAERLFISPLTVQAHLTAIFAKTGIRSRRQLTGLLYGRD</sequence>
<feature type="domain" description="HTH luxR-type" evidence="4">
    <location>
        <begin position="259"/>
        <end position="324"/>
    </location>
</feature>
<dbReference type="InterPro" id="IPR016032">
    <property type="entry name" value="Sig_transdc_resp-reg_C-effctor"/>
</dbReference>
<dbReference type="Gene3D" id="1.10.10.10">
    <property type="entry name" value="Winged helix-like DNA-binding domain superfamily/Winged helix DNA-binding domain"/>
    <property type="match status" value="1"/>
</dbReference>
<dbReference type="GO" id="GO:0003677">
    <property type="term" value="F:DNA binding"/>
    <property type="evidence" value="ECO:0007669"/>
    <property type="project" value="UniProtKB-KW"/>
</dbReference>
<dbReference type="SMART" id="SM00421">
    <property type="entry name" value="HTH_LUXR"/>
    <property type="match status" value="1"/>
</dbReference>
<dbReference type="PROSITE" id="PS00622">
    <property type="entry name" value="HTH_LUXR_1"/>
    <property type="match status" value="1"/>
</dbReference>
<evidence type="ECO:0000313" key="6">
    <source>
        <dbReference type="Proteomes" id="UP000006304"/>
    </source>
</evidence>
<dbReference type="STRING" id="1133849.O3I_001270"/>